<keyword evidence="2" id="KW-1185">Reference proteome</keyword>
<dbReference type="RefSeq" id="WP_076960579.1">
    <property type="nucleotide sequence ID" value="NZ_MLCO01000459.1"/>
</dbReference>
<dbReference type="Proteomes" id="UP000188879">
    <property type="component" value="Unassembled WGS sequence"/>
</dbReference>
<evidence type="ECO:0000313" key="2">
    <source>
        <dbReference type="Proteomes" id="UP000188879"/>
    </source>
</evidence>
<organism evidence="1 2">
    <name type="scientific">Teichococcus deserti</name>
    <dbReference type="NCBI Taxonomy" id="1817963"/>
    <lineage>
        <taxon>Bacteria</taxon>
        <taxon>Pseudomonadati</taxon>
        <taxon>Pseudomonadota</taxon>
        <taxon>Alphaproteobacteria</taxon>
        <taxon>Acetobacterales</taxon>
        <taxon>Roseomonadaceae</taxon>
        <taxon>Roseomonas</taxon>
    </lineage>
</organism>
<dbReference type="AlphaFoldDB" id="A0A1V2GW67"/>
<proteinExistence type="predicted"/>
<comment type="caution">
    <text evidence="1">The sequence shown here is derived from an EMBL/GenBank/DDBJ whole genome shotgun (WGS) entry which is preliminary data.</text>
</comment>
<evidence type="ECO:0000313" key="1">
    <source>
        <dbReference type="EMBL" id="ONG43912.1"/>
    </source>
</evidence>
<sequence>MSAPARPLLRLLALLLLLQWGAGLWPHLGGMAGTAQAAETIVICTPDGFHNLRLGPDGQPLPEEPAGLPKAAGCCQLCQAPLTGADLVPGPVLPAPRLVAGPAIAMAAQVEALSFAPPPAIRHSRAPPQA</sequence>
<protein>
    <recommendedName>
        <fullName evidence="3">DUF2946 domain-containing protein</fullName>
    </recommendedName>
</protein>
<gene>
    <name evidence="1" type="ORF">BKE38_28590</name>
</gene>
<dbReference type="OrthoDB" id="7285059at2"/>
<evidence type="ECO:0008006" key="3">
    <source>
        <dbReference type="Google" id="ProtNLM"/>
    </source>
</evidence>
<dbReference type="EMBL" id="MLCO01000459">
    <property type="protein sequence ID" value="ONG43912.1"/>
    <property type="molecule type" value="Genomic_DNA"/>
</dbReference>
<accession>A0A1V2GW67</accession>
<reference evidence="1 2" key="1">
    <citation type="submission" date="2016-10" db="EMBL/GenBank/DDBJ databases">
        <title>Draft Genome sequence of Roseomonas sp. strain M3.</title>
        <authorList>
            <person name="Subhash Y."/>
            <person name="Lee S."/>
        </authorList>
    </citation>
    <scope>NUCLEOTIDE SEQUENCE [LARGE SCALE GENOMIC DNA]</scope>
    <source>
        <strain evidence="1 2">M3</strain>
    </source>
</reference>
<name>A0A1V2GW67_9PROT</name>